<keyword evidence="18" id="KW-1185">Reference proteome</keyword>
<dbReference type="InterPro" id="IPR012334">
    <property type="entry name" value="Pectin_lyas_fold"/>
</dbReference>
<feature type="transmembrane region" description="Helical" evidence="14">
    <location>
        <begin position="1042"/>
        <end position="1064"/>
    </location>
</feature>
<gene>
    <name evidence="17" type="ORF">CCACVL1_09679</name>
</gene>
<evidence type="ECO:0000256" key="12">
    <source>
        <dbReference type="ARBA" id="ARBA00047928"/>
    </source>
</evidence>
<name>A0A1R3IUM6_COCAP</name>
<evidence type="ECO:0000256" key="10">
    <source>
        <dbReference type="ARBA" id="ARBA00023085"/>
    </source>
</evidence>
<feature type="domain" description="Pectinesterase catalytic" evidence="16">
    <location>
        <begin position="34"/>
        <end position="283"/>
    </location>
</feature>
<dbReference type="PANTHER" id="PTHR31321:SF120">
    <property type="entry name" value="PECTINESTERASE 52-RELATED"/>
    <property type="match status" value="1"/>
</dbReference>
<comment type="catalytic activity">
    <reaction evidence="12">
        <text>[(1-&gt;4)-alpha-D-galacturonosyl methyl ester](n) + n H2O = [(1-&gt;4)-alpha-D-galacturonosyl](n) + n methanol + n H(+)</text>
        <dbReference type="Rhea" id="RHEA:22380"/>
        <dbReference type="Rhea" id="RHEA-COMP:14570"/>
        <dbReference type="Rhea" id="RHEA-COMP:14573"/>
        <dbReference type="ChEBI" id="CHEBI:15377"/>
        <dbReference type="ChEBI" id="CHEBI:15378"/>
        <dbReference type="ChEBI" id="CHEBI:17790"/>
        <dbReference type="ChEBI" id="CHEBI:140522"/>
        <dbReference type="ChEBI" id="CHEBI:140523"/>
        <dbReference type="EC" id="3.1.1.11"/>
    </reaction>
</comment>
<dbReference type="EMBL" id="AWWV01009489">
    <property type="protein sequence ID" value="OMO86282.1"/>
    <property type="molecule type" value="Genomic_DNA"/>
</dbReference>
<evidence type="ECO:0000256" key="8">
    <source>
        <dbReference type="ARBA" id="ARBA00022801"/>
    </source>
</evidence>
<feature type="transmembrane region" description="Helical" evidence="14">
    <location>
        <begin position="665"/>
        <end position="687"/>
    </location>
</feature>
<feature type="active site" evidence="13">
    <location>
        <position position="193"/>
    </location>
</feature>
<evidence type="ECO:0000256" key="1">
    <source>
        <dbReference type="ARBA" id="ARBA00004141"/>
    </source>
</evidence>
<accession>A0A1R3IUM6</accession>
<feature type="transmembrane region" description="Helical" evidence="14">
    <location>
        <begin position="978"/>
        <end position="999"/>
    </location>
</feature>
<feature type="transmembrane region" description="Helical" evidence="14">
    <location>
        <begin position="812"/>
        <end position="831"/>
    </location>
</feature>
<dbReference type="InterPro" id="IPR011050">
    <property type="entry name" value="Pectin_lyase_fold/virulence"/>
</dbReference>
<dbReference type="Pfam" id="PF01095">
    <property type="entry name" value="Pectinesterase"/>
    <property type="match status" value="2"/>
</dbReference>
<keyword evidence="11 14" id="KW-0472">Membrane</keyword>
<protein>
    <recommendedName>
        <fullName evidence="5">pectinesterase</fullName>
        <ecNumber evidence="5">3.1.1.11</ecNumber>
    </recommendedName>
</protein>
<dbReference type="PANTHER" id="PTHR31321">
    <property type="entry name" value="ACYL-COA THIOESTER HYDROLASE YBHC-RELATED"/>
    <property type="match status" value="1"/>
</dbReference>
<organism evidence="17 18">
    <name type="scientific">Corchorus capsularis</name>
    <name type="common">Jute</name>
    <dbReference type="NCBI Taxonomy" id="210143"/>
    <lineage>
        <taxon>Eukaryota</taxon>
        <taxon>Viridiplantae</taxon>
        <taxon>Streptophyta</taxon>
        <taxon>Embryophyta</taxon>
        <taxon>Tracheophyta</taxon>
        <taxon>Spermatophyta</taxon>
        <taxon>Magnoliopsida</taxon>
        <taxon>eudicotyledons</taxon>
        <taxon>Gunneridae</taxon>
        <taxon>Pentapetalae</taxon>
        <taxon>rosids</taxon>
        <taxon>malvids</taxon>
        <taxon>Malvales</taxon>
        <taxon>Malvaceae</taxon>
        <taxon>Grewioideae</taxon>
        <taxon>Apeibeae</taxon>
        <taxon>Corchorus</taxon>
    </lineage>
</organism>
<feature type="transmembrane region" description="Helical" evidence="14">
    <location>
        <begin position="733"/>
        <end position="757"/>
    </location>
</feature>
<feature type="transmembrane region" description="Helical" evidence="14">
    <location>
        <begin position="778"/>
        <end position="800"/>
    </location>
</feature>
<dbReference type="CDD" id="cd17480">
    <property type="entry name" value="MFS_SLC40A1_like"/>
    <property type="match status" value="1"/>
</dbReference>
<sequence length="1083" mass="118046">MQNLASFVVILLALCLKISITIDCNGGFKFASTIVVDKFGHGNFQTVQSAIDSIHPNNNQWIKLQIKPGHYKEKVNISRDKPCIFLEGQDPSVTIITFDAHESTSLSATFTFATDNIVAKGITFKNSFNHPWLLKRLTSNKVSVPGVTQAVAARILGDKSAFFGCRFLDLQDTLWSARGRHYFSSCYIEGAIDFIFGSGQSFFEDCSINVTGGAFESQIRKGYITAQYRESSNDPNGFVFKGGKIFGTLKHYLGRAWGPYSRVIFHHTTLDSGVVPLGWFAWKYIGKEEKVNISRDKPCIFLEGQDPSATIITFDAHESKNRTTFTSSADNIVAKGITFKNSFNHPLLPKRLSSNKVLIPGVTQAIAATIFGDKSAFFGCRFLGLQDTLYSARGRHYFSSCHIEGGADFIFGNGQSFFEDCSINVTAGTFAPQMRLGYITAQGRDSPNDPSGFVFKGGKIFGTLKHYLGRAWGPYSRVIFHHTILSTEVVPLGWFAWDYLGKEREASLSRQAASRIRYRFSSSRWLNLNLNSPYTFPPHPHHSFKSRCSITDVQFSHVTTENEVPEDISATEIACCCATATPIVQLKTDILETEPLSILTGDTYVDSLLTTLPVLSEEEQKALAATPAHPEGLYAFYASCLAGNLVEQLWNFAWPSAIALLHPSLLPVAVMGFFTKLVIIVGGPLVGKLMDNSPRVPSHIFLNVVQAAAQLLSAAMIIHAHTVSPASASSVLLRPWFAVLVLAGAVERLSGVALGVAMERDWVVLLAGINRPIALAQANAVLNRIDLLCEIAGTSLFGILLSKYDPVTCLKFAAGLMMWSLPVMISLTWLTNKLSTGVLDRAKCSQTGSFDDGPLPDAANFVNTGLEAIKLGWREYIQQPVLPASLAYVLLFFNVVLTPGSLMTAFLTQRGLNPSVIGGFSGLCAFMGVAATFLSATLVRRFGILKAGAVGLICQASLLTAAVAVYNSGSLSQKSPLLFFLSLIVLSRLGHMSYDLIGAQILQTGIPSSKANLIGTTEISVASLAESLMLGVVIIANDVSHFGFLAMLSLLSVVGAAWMFCRWLSNITEEQRSLFSFDPQFQL</sequence>
<evidence type="ECO:0000256" key="4">
    <source>
        <dbReference type="ARBA" id="ARBA00008891"/>
    </source>
</evidence>
<evidence type="ECO:0000256" key="5">
    <source>
        <dbReference type="ARBA" id="ARBA00013229"/>
    </source>
</evidence>
<reference evidence="17 18" key="1">
    <citation type="submission" date="2013-09" db="EMBL/GenBank/DDBJ databases">
        <title>Corchorus capsularis genome sequencing.</title>
        <authorList>
            <person name="Alam M."/>
            <person name="Haque M.S."/>
            <person name="Islam M.S."/>
            <person name="Emdad E.M."/>
            <person name="Islam M.M."/>
            <person name="Ahmed B."/>
            <person name="Halim A."/>
            <person name="Hossen Q.M.M."/>
            <person name="Hossain M.Z."/>
            <person name="Ahmed R."/>
            <person name="Khan M.M."/>
            <person name="Islam R."/>
            <person name="Rashid M.M."/>
            <person name="Khan S.A."/>
            <person name="Rahman M.S."/>
            <person name="Alam M."/>
        </authorList>
    </citation>
    <scope>NUCLEOTIDE SEQUENCE [LARGE SCALE GENOMIC DNA]</scope>
    <source>
        <strain evidence="18">cv. CVL-1</strain>
        <tissue evidence="17">Whole seedling</tissue>
    </source>
</reference>
<feature type="transmembrane region" description="Helical" evidence="14">
    <location>
        <begin position="917"/>
        <end position="936"/>
    </location>
</feature>
<dbReference type="InterPro" id="IPR036259">
    <property type="entry name" value="MFS_trans_sf"/>
</dbReference>
<dbReference type="SUPFAM" id="SSF51126">
    <property type="entry name" value="Pectin lyase-like"/>
    <property type="match status" value="2"/>
</dbReference>
<feature type="transmembrane region" description="Helical" evidence="14">
    <location>
        <begin position="1011"/>
        <end position="1036"/>
    </location>
</feature>
<keyword evidence="7 14" id="KW-0812">Transmembrane</keyword>
<keyword evidence="9 14" id="KW-1133">Transmembrane helix</keyword>
<comment type="similarity">
    <text evidence="4">Belongs to the pectinesterase family.</text>
</comment>
<dbReference type="GO" id="GO:0045490">
    <property type="term" value="P:pectin catabolic process"/>
    <property type="evidence" value="ECO:0007669"/>
    <property type="project" value="UniProtKB-UniPathway"/>
</dbReference>
<comment type="similarity">
    <text evidence="3">Belongs to the ferroportin (FP) (TC 2.A.100) family. SLC40A subfamily.</text>
</comment>
<dbReference type="EC" id="3.1.1.11" evidence="5"/>
<dbReference type="GO" id="GO:0042545">
    <property type="term" value="P:cell wall modification"/>
    <property type="evidence" value="ECO:0007669"/>
    <property type="project" value="InterPro"/>
</dbReference>
<dbReference type="Gene3D" id="2.160.20.10">
    <property type="entry name" value="Single-stranded right-handed beta-helix, Pectin lyase-like"/>
    <property type="match status" value="2"/>
</dbReference>
<keyword evidence="15" id="KW-0732">Signal</keyword>
<dbReference type="InterPro" id="IPR009716">
    <property type="entry name" value="Ferroportin-1"/>
</dbReference>
<evidence type="ECO:0000256" key="3">
    <source>
        <dbReference type="ARBA" id="ARBA00006279"/>
    </source>
</evidence>
<keyword evidence="10" id="KW-0063">Aspartyl esterase</keyword>
<dbReference type="InterPro" id="IPR000070">
    <property type="entry name" value="Pectinesterase_cat"/>
</dbReference>
<dbReference type="Gramene" id="OMO86282">
    <property type="protein sequence ID" value="OMO86282"/>
    <property type="gene ID" value="CCACVL1_09679"/>
</dbReference>
<evidence type="ECO:0000313" key="18">
    <source>
        <dbReference type="Proteomes" id="UP000188268"/>
    </source>
</evidence>
<comment type="pathway">
    <text evidence="2">Glycan metabolism; pectin degradation; 2-dehydro-3-deoxy-D-gluconate from pectin: step 1/5.</text>
</comment>
<dbReference type="GO" id="GO:0005381">
    <property type="term" value="F:iron ion transmembrane transporter activity"/>
    <property type="evidence" value="ECO:0007669"/>
    <property type="project" value="InterPro"/>
</dbReference>
<evidence type="ECO:0000256" key="13">
    <source>
        <dbReference type="PROSITE-ProRule" id="PRU10040"/>
    </source>
</evidence>
<evidence type="ECO:0000256" key="7">
    <source>
        <dbReference type="ARBA" id="ARBA00022692"/>
    </source>
</evidence>
<comment type="subcellular location">
    <subcellularLocation>
        <location evidence="1">Membrane</location>
        <topology evidence="1">Multi-pass membrane protein</topology>
    </subcellularLocation>
</comment>
<dbReference type="OrthoDB" id="648861at2759"/>
<feature type="transmembrane region" description="Helical" evidence="14">
    <location>
        <begin position="699"/>
        <end position="721"/>
    </location>
</feature>
<feature type="transmembrane region" description="Helical" evidence="14">
    <location>
        <begin position="880"/>
        <end position="897"/>
    </location>
</feature>
<dbReference type="InterPro" id="IPR033131">
    <property type="entry name" value="Pectinesterase_Asp_AS"/>
</dbReference>
<evidence type="ECO:0000256" key="9">
    <source>
        <dbReference type="ARBA" id="ARBA00022989"/>
    </source>
</evidence>
<dbReference type="SUPFAM" id="SSF103473">
    <property type="entry name" value="MFS general substrate transporter"/>
    <property type="match status" value="1"/>
</dbReference>
<evidence type="ECO:0000256" key="14">
    <source>
        <dbReference type="SAM" id="Phobius"/>
    </source>
</evidence>
<dbReference type="AlphaFoldDB" id="A0A1R3IUM6"/>
<feature type="transmembrane region" description="Helical" evidence="14">
    <location>
        <begin position="943"/>
        <end position="966"/>
    </location>
</feature>
<dbReference type="STRING" id="210143.A0A1R3IUM6"/>
<evidence type="ECO:0000313" key="17">
    <source>
        <dbReference type="EMBL" id="OMO86282.1"/>
    </source>
</evidence>
<evidence type="ECO:0000256" key="2">
    <source>
        <dbReference type="ARBA" id="ARBA00005184"/>
    </source>
</evidence>
<feature type="chain" id="PRO_5012051424" description="pectinesterase" evidence="15">
    <location>
        <begin position="22"/>
        <end position="1083"/>
    </location>
</feature>
<feature type="signal peptide" evidence="15">
    <location>
        <begin position="1"/>
        <end position="21"/>
    </location>
</feature>
<evidence type="ECO:0000259" key="16">
    <source>
        <dbReference type="Pfam" id="PF01095"/>
    </source>
</evidence>
<keyword evidence="8" id="KW-0378">Hydrolase</keyword>
<dbReference type="Proteomes" id="UP000188268">
    <property type="component" value="Unassembled WGS sequence"/>
</dbReference>
<keyword evidence="6" id="KW-0813">Transport</keyword>
<dbReference type="GO" id="GO:0030599">
    <property type="term" value="F:pectinesterase activity"/>
    <property type="evidence" value="ECO:0007669"/>
    <property type="project" value="UniProtKB-EC"/>
</dbReference>
<dbReference type="Pfam" id="PF06963">
    <property type="entry name" value="FPN1"/>
    <property type="match status" value="1"/>
</dbReference>
<proteinExistence type="inferred from homology"/>
<comment type="caution">
    <text evidence="17">The sequence shown here is derived from an EMBL/GenBank/DDBJ whole genome shotgun (WGS) entry which is preliminary data.</text>
</comment>
<evidence type="ECO:0000256" key="11">
    <source>
        <dbReference type="ARBA" id="ARBA00023136"/>
    </source>
</evidence>
<dbReference type="GO" id="GO:0016020">
    <property type="term" value="C:membrane"/>
    <property type="evidence" value="ECO:0007669"/>
    <property type="project" value="UniProtKB-SubCell"/>
</dbReference>
<dbReference type="UniPathway" id="UPA00545">
    <property type="reaction ID" value="UER00823"/>
</dbReference>
<feature type="domain" description="Pectinesterase catalytic" evidence="16">
    <location>
        <begin position="288"/>
        <end position="498"/>
    </location>
</feature>
<evidence type="ECO:0000256" key="15">
    <source>
        <dbReference type="SAM" id="SignalP"/>
    </source>
</evidence>
<dbReference type="PROSITE" id="PS00503">
    <property type="entry name" value="PECTINESTERASE_2"/>
    <property type="match status" value="1"/>
</dbReference>
<evidence type="ECO:0000256" key="6">
    <source>
        <dbReference type="ARBA" id="ARBA00022448"/>
    </source>
</evidence>